<gene>
    <name evidence="2" type="ORF">Val02_50920</name>
</gene>
<evidence type="ECO:0000259" key="1">
    <source>
        <dbReference type="Pfam" id="PF12680"/>
    </source>
</evidence>
<dbReference type="Gene3D" id="3.10.450.50">
    <property type="match status" value="1"/>
</dbReference>
<comment type="caution">
    <text evidence="2">The sequence shown here is derived from an EMBL/GenBank/DDBJ whole genome shotgun (WGS) entry which is preliminary data.</text>
</comment>
<feature type="domain" description="SnoaL-like" evidence="1">
    <location>
        <begin position="33"/>
        <end position="135"/>
    </location>
</feature>
<evidence type="ECO:0000313" key="3">
    <source>
        <dbReference type="Proteomes" id="UP000619260"/>
    </source>
</evidence>
<name>A0A8J4DSI4_9ACTN</name>
<keyword evidence="3" id="KW-1185">Reference proteome</keyword>
<dbReference type="InterPro" id="IPR032710">
    <property type="entry name" value="NTF2-like_dom_sf"/>
</dbReference>
<protein>
    <recommendedName>
        <fullName evidence="1">SnoaL-like domain-containing protein</fullName>
    </recommendedName>
</protein>
<accession>A0A8J4DSI4</accession>
<dbReference type="SUPFAM" id="SSF54427">
    <property type="entry name" value="NTF2-like"/>
    <property type="match status" value="1"/>
</dbReference>
<dbReference type="Pfam" id="PF12680">
    <property type="entry name" value="SnoaL_2"/>
    <property type="match status" value="1"/>
</dbReference>
<dbReference type="Proteomes" id="UP000619260">
    <property type="component" value="Unassembled WGS sequence"/>
</dbReference>
<proteinExistence type="predicted"/>
<evidence type="ECO:0000313" key="2">
    <source>
        <dbReference type="EMBL" id="GIJ48206.1"/>
    </source>
</evidence>
<dbReference type="AlphaFoldDB" id="A0A8J4DSI4"/>
<organism evidence="2 3">
    <name type="scientific">Virgisporangium aliadipatigenens</name>
    <dbReference type="NCBI Taxonomy" id="741659"/>
    <lineage>
        <taxon>Bacteria</taxon>
        <taxon>Bacillati</taxon>
        <taxon>Actinomycetota</taxon>
        <taxon>Actinomycetes</taxon>
        <taxon>Micromonosporales</taxon>
        <taxon>Micromonosporaceae</taxon>
        <taxon>Virgisporangium</taxon>
    </lineage>
</organism>
<sequence>MAGGGAATATFAAALTSGASERFRPGRGKPEVVERLERAMSSGDADKVAACFAVDFTVVTPLHPSRGFTGNAQVRKNWAGIFALVPDHKGRLLRWSRGADGSIWTEWSMTGTTVAGAPYRAGGPAILTVEHGVIAAARFYLDQVGE</sequence>
<dbReference type="EMBL" id="BOPF01000019">
    <property type="protein sequence ID" value="GIJ48206.1"/>
    <property type="molecule type" value="Genomic_DNA"/>
</dbReference>
<reference evidence="2" key="1">
    <citation type="submission" date="2021-01" db="EMBL/GenBank/DDBJ databases">
        <title>Whole genome shotgun sequence of Virgisporangium aliadipatigenens NBRC 105644.</title>
        <authorList>
            <person name="Komaki H."/>
            <person name="Tamura T."/>
        </authorList>
    </citation>
    <scope>NUCLEOTIDE SEQUENCE</scope>
    <source>
        <strain evidence="2">NBRC 105644</strain>
    </source>
</reference>
<dbReference type="InterPro" id="IPR037401">
    <property type="entry name" value="SnoaL-like"/>
</dbReference>